<dbReference type="EMBL" id="JANRHA010000005">
    <property type="protein sequence ID" value="MDG3014712.1"/>
    <property type="molecule type" value="Genomic_DNA"/>
</dbReference>
<dbReference type="GO" id="GO:0004622">
    <property type="term" value="F:phosphatidylcholine lysophospholipase activity"/>
    <property type="evidence" value="ECO:0007669"/>
    <property type="project" value="TreeGrafter"/>
</dbReference>
<reference evidence="3" key="1">
    <citation type="submission" date="2022-08" db="EMBL/GenBank/DDBJ databases">
        <title>Genome analysis of Corynebacteriales strain.</title>
        <authorList>
            <person name="Lee S.D."/>
        </authorList>
    </citation>
    <scope>NUCLEOTIDE SEQUENCE</scope>
    <source>
        <strain evidence="3">D3-21</strain>
    </source>
</reference>
<sequence>MTATKAGAAAVGSGALAGGAGWAAYNYLLRQAQATRGVIGRPTGRPPRADGVYSPGCGHPERWTRTSAVDLHLMIFGDSTAAGLGCEVPDEVPGVLLARGLAEETGLRVRLSTKAIVGATSKGLKGQVDAMFVAGPPPDAAVILIGANDVTTRLSPRGSAHRLGEAVARLHGSGAAVVVGTCPDLGVVTTIPQPLRAVVRRWGLRLAKEQAAATRAAGGVPVPLADLLTPEFLATPDALFSADHFHPSAAGYELAGEQLLPALCTALGVWSGGPLPVLPQVSAAVESRRMANRTAEVLDRIWRRHEEVRNERAGLVGEPNPFGEVPAEAVRDAARAQQRRRRESPAQPAT</sequence>
<evidence type="ECO:0000259" key="2">
    <source>
        <dbReference type="Pfam" id="PF13472"/>
    </source>
</evidence>
<accession>A0A9X4M1K4</accession>
<dbReference type="SUPFAM" id="SSF52266">
    <property type="entry name" value="SGNH hydrolase"/>
    <property type="match status" value="1"/>
</dbReference>
<dbReference type="AlphaFoldDB" id="A0A9X4M1K4"/>
<dbReference type="CDD" id="cd01836">
    <property type="entry name" value="FeeA_FeeB_like"/>
    <property type="match status" value="1"/>
</dbReference>
<feature type="domain" description="SGNH hydrolase-type esterase" evidence="2">
    <location>
        <begin position="75"/>
        <end position="254"/>
    </location>
</feature>
<feature type="region of interest" description="Disordered" evidence="1">
    <location>
        <begin position="38"/>
        <end position="58"/>
    </location>
</feature>
<dbReference type="Pfam" id="PF13472">
    <property type="entry name" value="Lipase_GDSL_2"/>
    <property type="match status" value="1"/>
</dbReference>
<dbReference type="Proteomes" id="UP001152755">
    <property type="component" value="Unassembled WGS sequence"/>
</dbReference>
<dbReference type="InterPro" id="IPR013830">
    <property type="entry name" value="SGNH_hydro"/>
</dbReference>
<protein>
    <submittedName>
        <fullName evidence="3">SGNH/GDSL hydrolase family protein</fullName>
    </submittedName>
</protein>
<keyword evidence="3" id="KW-0378">Hydrolase</keyword>
<keyword evidence="4" id="KW-1185">Reference proteome</keyword>
<gene>
    <name evidence="3" type="ORF">NVS88_09090</name>
</gene>
<dbReference type="RefSeq" id="WP_277834980.1">
    <property type="nucleotide sequence ID" value="NZ_JAAIVF010000007.1"/>
</dbReference>
<evidence type="ECO:0000313" key="3">
    <source>
        <dbReference type="EMBL" id="MDG3014712.1"/>
    </source>
</evidence>
<proteinExistence type="predicted"/>
<dbReference type="Gene3D" id="3.40.50.1110">
    <property type="entry name" value="SGNH hydrolase"/>
    <property type="match status" value="1"/>
</dbReference>
<name>A0A9X4M1K4_9ACTN</name>
<organism evidence="3 4">
    <name type="scientific">Speluncibacter jeojiensis</name>
    <dbReference type="NCBI Taxonomy" id="2710754"/>
    <lineage>
        <taxon>Bacteria</taxon>
        <taxon>Bacillati</taxon>
        <taxon>Actinomycetota</taxon>
        <taxon>Actinomycetes</taxon>
        <taxon>Mycobacteriales</taxon>
        <taxon>Speluncibacteraceae</taxon>
        <taxon>Speluncibacter</taxon>
    </lineage>
</organism>
<dbReference type="InterPro" id="IPR036514">
    <property type="entry name" value="SGNH_hydro_sf"/>
</dbReference>
<dbReference type="PANTHER" id="PTHR30383:SF5">
    <property type="entry name" value="SGNH HYDROLASE-TYPE ESTERASE DOMAIN-CONTAINING PROTEIN"/>
    <property type="match status" value="1"/>
</dbReference>
<dbReference type="InterPro" id="IPR051532">
    <property type="entry name" value="Ester_Hydrolysis_Enzymes"/>
</dbReference>
<comment type="caution">
    <text evidence="3">The sequence shown here is derived from an EMBL/GenBank/DDBJ whole genome shotgun (WGS) entry which is preliminary data.</text>
</comment>
<feature type="region of interest" description="Disordered" evidence="1">
    <location>
        <begin position="313"/>
        <end position="350"/>
    </location>
</feature>
<evidence type="ECO:0000313" key="4">
    <source>
        <dbReference type="Proteomes" id="UP001152755"/>
    </source>
</evidence>
<evidence type="ECO:0000256" key="1">
    <source>
        <dbReference type="SAM" id="MobiDB-lite"/>
    </source>
</evidence>
<dbReference type="PANTHER" id="PTHR30383">
    <property type="entry name" value="THIOESTERASE 1/PROTEASE 1/LYSOPHOSPHOLIPASE L1"/>
    <property type="match status" value="1"/>
</dbReference>